<organism evidence="3 4">
    <name type="scientific">Marinobacter salinexigens</name>
    <dbReference type="NCBI Taxonomy" id="2919747"/>
    <lineage>
        <taxon>Bacteria</taxon>
        <taxon>Pseudomonadati</taxon>
        <taxon>Pseudomonadota</taxon>
        <taxon>Gammaproteobacteria</taxon>
        <taxon>Pseudomonadales</taxon>
        <taxon>Marinobacteraceae</taxon>
        <taxon>Marinobacter</taxon>
    </lineage>
</organism>
<evidence type="ECO:0000259" key="2">
    <source>
        <dbReference type="Pfam" id="PF01757"/>
    </source>
</evidence>
<keyword evidence="1" id="KW-0812">Transmembrane</keyword>
<evidence type="ECO:0000313" key="3">
    <source>
        <dbReference type="EMBL" id="KAA1175026.1"/>
    </source>
</evidence>
<dbReference type="AlphaFoldDB" id="A0A5B0VKD3"/>
<dbReference type="GO" id="GO:0000271">
    <property type="term" value="P:polysaccharide biosynthetic process"/>
    <property type="evidence" value="ECO:0007669"/>
    <property type="project" value="TreeGrafter"/>
</dbReference>
<evidence type="ECO:0000256" key="1">
    <source>
        <dbReference type="SAM" id="Phobius"/>
    </source>
</evidence>
<feature type="transmembrane region" description="Helical" evidence="1">
    <location>
        <begin position="49"/>
        <end position="65"/>
    </location>
</feature>
<dbReference type="RefSeq" id="WP_149599447.1">
    <property type="nucleotide sequence ID" value="NZ_VTUU01000002.1"/>
</dbReference>
<feature type="transmembrane region" description="Helical" evidence="1">
    <location>
        <begin position="230"/>
        <end position="249"/>
    </location>
</feature>
<keyword evidence="3" id="KW-0808">Transferase</keyword>
<dbReference type="GO" id="GO:0016747">
    <property type="term" value="F:acyltransferase activity, transferring groups other than amino-acyl groups"/>
    <property type="evidence" value="ECO:0007669"/>
    <property type="project" value="InterPro"/>
</dbReference>
<feature type="transmembrane region" description="Helical" evidence="1">
    <location>
        <begin position="256"/>
        <end position="279"/>
    </location>
</feature>
<reference evidence="3 4" key="1">
    <citation type="submission" date="2019-08" db="EMBL/GenBank/DDBJ databases">
        <title>Marinobacter ZYF650 sp. nov., a marine bacterium isolated from seawater of the Mariana trench.</title>
        <authorList>
            <person name="Ahmad W."/>
        </authorList>
    </citation>
    <scope>NUCLEOTIDE SEQUENCE [LARGE SCALE GENOMIC DNA]</scope>
    <source>
        <strain evidence="3 4">ZYF650</strain>
    </source>
</reference>
<dbReference type="Proteomes" id="UP000323161">
    <property type="component" value="Unassembled WGS sequence"/>
</dbReference>
<feature type="transmembrane region" description="Helical" evidence="1">
    <location>
        <begin position="140"/>
        <end position="167"/>
    </location>
</feature>
<dbReference type="EMBL" id="VTUU01000002">
    <property type="protein sequence ID" value="KAA1175026.1"/>
    <property type="molecule type" value="Genomic_DNA"/>
</dbReference>
<feature type="transmembrane region" description="Helical" evidence="1">
    <location>
        <begin position="85"/>
        <end position="103"/>
    </location>
</feature>
<gene>
    <name evidence="3" type="ORF">FWJ25_06540</name>
</gene>
<dbReference type="Pfam" id="PF01757">
    <property type="entry name" value="Acyl_transf_3"/>
    <property type="match status" value="1"/>
</dbReference>
<proteinExistence type="predicted"/>
<dbReference type="GO" id="GO:0016020">
    <property type="term" value="C:membrane"/>
    <property type="evidence" value="ECO:0007669"/>
    <property type="project" value="TreeGrafter"/>
</dbReference>
<keyword evidence="3" id="KW-0012">Acyltransferase</keyword>
<feature type="domain" description="Acyltransferase 3" evidence="2">
    <location>
        <begin position="7"/>
        <end position="307"/>
    </location>
</feature>
<comment type="caution">
    <text evidence="3">The sequence shown here is derived from an EMBL/GenBank/DDBJ whole genome shotgun (WGS) entry which is preliminary data.</text>
</comment>
<name>A0A5B0VKD3_9GAMM</name>
<feature type="transmembrane region" description="Helical" evidence="1">
    <location>
        <begin position="12"/>
        <end position="29"/>
    </location>
</feature>
<feature type="transmembrane region" description="Helical" evidence="1">
    <location>
        <begin position="109"/>
        <end position="128"/>
    </location>
</feature>
<dbReference type="InterPro" id="IPR050879">
    <property type="entry name" value="Acyltransferase_3"/>
</dbReference>
<accession>A0A5B0VKD3</accession>
<dbReference type="PANTHER" id="PTHR23028">
    <property type="entry name" value="ACETYLTRANSFERASE"/>
    <property type="match status" value="1"/>
</dbReference>
<dbReference type="InterPro" id="IPR002656">
    <property type="entry name" value="Acyl_transf_3_dom"/>
</dbReference>
<dbReference type="PANTHER" id="PTHR23028:SF131">
    <property type="entry name" value="BLR2367 PROTEIN"/>
    <property type="match status" value="1"/>
</dbReference>
<feature type="transmembrane region" description="Helical" evidence="1">
    <location>
        <begin position="207"/>
        <end position="224"/>
    </location>
</feature>
<evidence type="ECO:0000313" key="4">
    <source>
        <dbReference type="Proteomes" id="UP000323161"/>
    </source>
</evidence>
<feature type="transmembrane region" description="Helical" evidence="1">
    <location>
        <begin position="179"/>
        <end position="200"/>
    </location>
</feature>
<sequence>MAQERLYQLDSLRGMAALMVVVFHYFYHYNVKYGHSFAVPDWLHLGKSGVYLFFMISGFVIFWTISRADKPMDFLFSRFSRLYPAFWAALIVTFAFTSMVGPADRAVSWATFVVNITMFHEFLGYRHVDGVYWTLSIELTFYILAFGAMVFGLLRFVDYICLAWLAVSFGHAVSGVDFGIVKSALLLKYNLLFVAGISFYRIWSRQAVWLPMLCLVLVVTLAYIRFPLDVAATITVWVSLFGLVISGRLTWLNQPILIWLGSISYSLYLIHQNIGYGIIEWSYSVGVSPVVSIGVSLVFSFCAAHVITLRVEKPALQAMRSWYSARKARASADATAAVEYS</sequence>
<protein>
    <submittedName>
        <fullName evidence="3">Acyltransferase</fullName>
    </submittedName>
</protein>
<keyword evidence="4" id="KW-1185">Reference proteome</keyword>
<feature type="transmembrane region" description="Helical" evidence="1">
    <location>
        <begin position="291"/>
        <end position="311"/>
    </location>
</feature>
<keyword evidence="1" id="KW-0472">Membrane</keyword>
<keyword evidence="1" id="KW-1133">Transmembrane helix</keyword>